<evidence type="ECO:0000313" key="3">
    <source>
        <dbReference type="Proteomes" id="UP001296706"/>
    </source>
</evidence>
<dbReference type="EMBL" id="JAAXKY010000308">
    <property type="protein sequence ID" value="NMH82709.1"/>
    <property type="molecule type" value="Genomic_DNA"/>
</dbReference>
<feature type="transmembrane region" description="Helical" evidence="1">
    <location>
        <begin position="58"/>
        <end position="79"/>
    </location>
</feature>
<feature type="transmembrane region" description="Helical" evidence="1">
    <location>
        <begin position="91"/>
        <end position="110"/>
    </location>
</feature>
<evidence type="ECO:0000313" key="2">
    <source>
        <dbReference type="EMBL" id="NMH82709.1"/>
    </source>
</evidence>
<keyword evidence="1" id="KW-0472">Membrane</keyword>
<reference evidence="2 3" key="1">
    <citation type="submission" date="2020-04" db="EMBL/GenBank/DDBJ databases">
        <authorList>
            <person name="Klaysubun C."/>
            <person name="Duangmal K."/>
            <person name="Lipun K."/>
        </authorList>
    </citation>
    <scope>NUCLEOTIDE SEQUENCE [LARGE SCALE GENOMIC DNA]</scope>
    <source>
        <strain evidence="2 3">JCM 11839</strain>
    </source>
</reference>
<keyword evidence="3" id="KW-1185">Reference proteome</keyword>
<dbReference type="Pfam" id="PF06197">
    <property type="entry name" value="DUF998"/>
    <property type="match status" value="1"/>
</dbReference>
<dbReference type="RefSeq" id="WP_169400687.1">
    <property type="nucleotide sequence ID" value="NZ_BAAAJH010000011.1"/>
</dbReference>
<feature type="transmembrane region" description="Helical" evidence="1">
    <location>
        <begin position="198"/>
        <end position="215"/>
    </location>
</feature>
<proteinExistence type="predicted"/>
<keyword evidence="1" id="KW-0812">Transmembrane</keyword>
<comment type="caution">
    <text evidence="2">The sequence shown here is derived from an EMBL/GenBank/DDBJ whole genome shotgun (WGS) entry which is preliminary data.</text>
</comment>
<name>A0ABX1RSW5_9PSEU</name>
<feature type="transmembrane region" description="Helical" evidence="1">
    <location>
        <begin position="122"/>
        <end position="142"/>
    </location>
</feature>
<sequence>MPGTASPDPAVTRALAAFGLVGVGVAVVLVGLLHVVSAGRVNPVRRTISEYALGDSDWMFDVGVLGLAGGSVLVLLALVRAGIVQLWSRPAALVGVWAAALVLIVAFDKANWAVGPTPSGYVHRYASVVAFVSLPAAALALGRRWRGDLQWGPFAACSRWSGALALLWLGAIVLAVALSPLTGVPWWQLLPLGLVERGLLTTEVATVVVLGWWAARAASAPRPAAMIAG</sequence>
<feature type="transmembrane region" description="Helical" evidence="1">
    <location>
        <begin position="163"/>
        <end position="186"/>
    </location>
</feature>
<keyword evidence="1" id="KW-1133">Transmembrane helix</keyword>
<dbReference type="InterPro" id="IPR009339">
    <property type="entry name" value="DUF998"/>
</dbReference>
<feature type="transmembrane region" description="Helical" evidence="1">
    <location>
        <begin position="12"/>
        <end position="38"/>
    </location>
</feature>
<evidence type="ECO:0000256" key="1">
    <source>
        <dbReference type="SAM" id="Phobius"/>
    </source>
</evidence>
<dbReference type="Proteomes" id="UP001296706">
    <property type="component" value="Unassembled WGS sequence"/>
</dbReference>
<organism evidence="2 3">
    <name type="scientific">Pseudonocardia xinjiangensis</name>
    <dbReference type="NCBI Taxonomy" id="75289"/>
    <lineage>
        <taxon>Bacteria</taxon>
        <taxon>Bacillati</taxon>
        <taxon>Actinomycetota</taxon>
        <taxon>Actinomycetes</taxon>
        <taxon>Pseudonocardiales</taxon>
        <taxon>Pseudonocardiaceae</taxon>
        <taxon>Pseudonocardia</taxon>
    </lineage>
</organism>
<protein>
    <submittedName>
        <fullName evidence="2">DUF998 domain-containing protein</fullName>
    </submittedName>
</protein>
<accession>A0ABX1RSW5</accession>
<gene>
    <name evidence="2" type="ORF">HF577_37215</name>
</gene>